<evidence type="ECO:0000256" key="1">
    <source>
        <dbReference type="ARBA" id="ARBA00004337"/>
    </source>
</evidence>
<feature type="transmembrane region" description="Helical" evidence="9">
    <location>
        <begin position="470"/>
        <end position="490"/>
    </location>
</feature>
<keyword evidence="6" id="KW-0967">Endosome</keyword>
<keyword evidence="4 9" id="KW-0812">Transmembrane</keyword>
<evidence type="ECO:0000256" key="4">
    <source>
        <dbReference type="ARBA" id="ARBA00022692"/>
    </source>
</evidence>
<evidence type="ECO:0000256" key="2">
    <source>
        <dbReference type="ARBA" id="ARBA00004653"/>
    </source>
</evidence>
<feature type="chain" id="PRO_5024489045" description="Transmembrane 9 superfamily member" evidence="9">
    <location>
        <begin position="23"/>
        <end position="554"/>
    </location>
</feature>
<feature type="transmembrane region" description="Helical" evidence="9">
    <location>
        <begin position="322"/>
        <end position="344"/>
    </location>
</feature>
<evidence type="ECO:0000256" key="5">
    <source>
        <dbReference type="ARBA" id="ARBA00022729"/>
    </source>
</evidence>
<dbReference type="GO" id="GO:0000139">
    <property type="term" value="C:Golgi membrane"/>
    <property type="evidence" value="ECO:0007669"/>
    <property type="project" value="UniProtKB-SubCell"/>
</dbReference>
<dbReference type="GO" id="GO:0010008">
    <property type="term" value="C:endosome membrane"/>
    <property type="evidence" value="ECO:0007669"/>
    <property type="project" value="UniProtKB-SubCell"/>
</dbReference>
<comment type="similarity">
    <text evidence="3 9">Belongs to the nonaspanin (TM9SF) (TC 9.A.2) family.</text>
</comment>
<reference evidence="11" key="1">
    <citation type="journal article" date="2017" name="Nat. Commun.">
        <title>The asparagus genome sheds light on the origin and evolution of a young Y chromosome.</title>
        <authorList>
            <person name="Harkess A."/>
            <person name="Zhou J."/>
            <person name="Xu C."/>
            <person name="Bowers J.E."/>
            <person name="Van der Hulst R."/>
            <person name="Ayyampalayam S."/>
            <person name="Mercati F."/>
            <person name="Riccardi P."/>
            <person name="McKain M.R."/>
            <person name="Kakrana A."/>
            <person name="Tang H."/>
            <person name="Ray J."/>
            <person name="Groenendijk J."/>
            <person name="Arikit S."/>
            <person name="Mathioni S.M."/>
            <person name="Nakano M."/>
            <person name="Shan H."/>
            <person name="Telgmann-Rauber A."/>
            <person name="Kanno A."/>
            <person name="Yue Z."/>
            <person name="Chen H."/>
            <person name="Li W."/>
            <person name="Chen Y."/>
            <person name="Xu X."/>
            <person name="Zhang Y."/>
            <person name="Luo S."/>
            <person name="Chen H."/>
            <person name="Gao J."/>
            <person name="Mao Z."/>
            <person name="Pires J.C."/>
            <person name="Luo M."/>
            <person name="Kudrna D."/>
            <person name="Wing R.A."/>
            <person name="Meyers B.C."/>
            <person name="Yi K."/>
            <person name="Kong H."/>
            <person name="Lavrijsen P."/>
            <person name="Sunseri F."/>
            <person name="Falavigna A."/>
            <person name="Ye Y."/>
            <person name="Leebens-Mack J.H."/>
            <person name="Chen G."/>
        </authorList>
    </citation>
    <scope>NUCLEOTIDE SEQUENCE [LARGE SCALE GENOMIC DNA]</scope>
    <source>
        <strain evidence="11">cv. DH0086</strain>
    </source>
</reference>
<dbReference type="InterPro" id="IPR004240">
    <property type="entry name" value="EMP70"/>
</dbReference>
<feature type="transmembrane region" description="Helical" evidence="9">
    <location>
        <begin position="268"/>
        <end position="288"/>
    </location>
</feature>
<feature type="signal peptide" evidence="9">
    <location>
        <begin position="1"/>
        <end position="22"/>
    </location>
</feature>
<dbReference type="AlphaFoldDB" id="A0A5P1FAN1"/>
<feature type="transmembrane region" description="Helical" evidence="9">
    <location>
        <begin position="356"/>
        <end position="381"/>
    </location>
</feature>
<sequence length="554" mass="62894">MAPSLILLLILFLILRPPLCRAINFLGSDQLSYSHDEHIYAKVNSLTSRATLLPRDYYSLPFCKPDSGLIAKSNKMNLGQHLLGEKIQSSPYRFRINTNESLYLCTLTKLTKQSVEPWTKKTDKFYHANVVLDDLPVLRSPGQNWMQLQSIGYPVAYHGFPFYVYYVINHLKFRVFVHETRIRDQPYYEIVRFEVSPCSIKRDSDAMSKLNMYDKVPSTDCVLPRDDRQEIKEDEIIAFTYEVEFITSNITSESQWEAYVEKTSVDHYLSSAINSIITIILPFIVARFKSWRNKAKVREEEGVSRSKLFLEVGFRKSRCSKILSIAVGNGIHIAGMAILALFFAAPGLILPSSSGVFLTIAIVLYVLFGILGGYITVWMWSHIKGKSKGWVSVCWATSCFFFSILFAVFSVTNIIYYVNTSTAAVSFSVYCTLLALWLFISVPLTFLGGLTSTRSISNELRTEHKRRTPVSLFGTMTVILLSGFITHGSISTELANIFYCTWGGRSYCDLQHTLVITQFIVIACVSVSGWEGYMCIIADDWNCMGMESILCFRL</sequence>
<keyword evidence="11" id="KW-1185">Reference proteome</keyword>
<keyword evidence="7 9" id="KW-1133">Transmembrane helix</keyword>
<dbReference type="GO" id="GO:0072657">
    <property type="term" value="P:protein localization to membrane"/>
    <property type="evidence" value="ECO:0007669"/>
    <property type="project" value="TreeGrafter"/>
</dbReference>
<dbReference type="Proteomes" id="UP000243459">
    <property type="component" value="Chromosome 3"/>
</dbReference>
<name>A0A5P1FAN1_ASPOF</name>
<proteinExistence type="inferred from homology"/>
<comment type="subcellular location">
    <subcellularLocation>
        <location evidence="1">Endosome membrane</location>
        <topology evidence="1">Multi-pass membrane protein</topology>
    </subcellularLocation>
    <subcellularLocation>
        <location evidence="2">Golgi apparatus membrane</location>
        <topology evidence="2">Multi-pass membrane protein</topology>
    </subcellularLocation>
</comment>
<evidence type="ECO:0000313" key="10">
    <source>
        <dbReference type="EMBL" id="ONK75428.1"/>
    </source>
</evidence>
<feature type="transmembrane region" description="Helical" evidence="9">
    <location>
        <begin position="393"/>
        <end position="418"/>
    </location>
</feature>
<feature type="transmembrane region" description="Helical" evidence="9">
    <location>
        <begin position="424"/>
        <end position="450"/>
    </location>
</feature>
<dbReference type="Pfam" id="PF02990">
    <property type="entry name" value="EMP70"/>
    <property type="match status" value="1"/>
</dbReference>
<organism evidence="10 11">
    <name type="scientific">Asparagus officinalis</name>
    <name type="common">Garden asparagus</name>
    <dbReference type="NCBI Taxonomy" id="4686"/>
    <lineage>
        <taxon>Eukaryota</taxon>
        <taxon>Viridiplantae</taxon>
        <taxon>Streptophyta</taxon>
        <taxon>Embryophyta</taxon>
        <taxon>Tracheophyta</taxon>
        <taxon>Spermatophyta</taxon>
        <taxon>Magnoliopsida</taxon>
        <taxon>Liliopsida</taxon>
        <taxon>Asparagales</taxon>
        <taxon>Asparagaceae</taxon>
        <taxon>Asparagoideae</taxon>
        <taxon>Asparagus</taxon>
    </lineage>
</organism>
<evidence type="ECO:0000313" key="11">
    <source>
        <dbReference type="Proteomes" id="UP000243459"/>
    </source>
</evidence>
<evidence type="ECO:0000256" key="3">
    <source>
        <dbReference type="ARBA" id="ARBA00005227"/>
    </source>
</evidence>
<feature type="transmembrane region" description="Helical" evidence="9">
    <location>
        <begin position="510"/>
        <end position="530"/>
    </location>
</feature>
<evidence type="ECO:0000256" key="6">
    <source>
        <dbReference type="ARBA" id="ARBA00022753"/>
    </source>
</evidence>
<keyword evidence="8 9" id="KW-0472">Membrane</keyword>
<dbReference type="EMBL" id="CM007383">
    <property type="protein sequence ID" value="ONK75428.1"/>
    <property type="molecule type" value="Genomic_DNA"/>
</dbReference>
<evidence type="ECO:0000256" key="8">
    <source>
        <dbReference type="ARBA" id="ARBA00023136"/>
    </source>
</evidence>
<dbReference type="Gramene" id="ONK75428">
    <property type="protein sequence ID" value="ONK75428"/>
    <property type="gene ID" value="A4U43_C03F16740"/>
</dbReference>
<dbReference type="PANTHER" id="PTHR10766:SF163">
    <property type="entry name" value="TRANSMEMBRANE 9 SUPERFAMILY MEMBER 12"/>
    <property type="match status" value="1"/>
</dbReference>
<evidence type="ECO:0000256" key="9">
    <source>
        <dbReference type="RuleBase" id="RU363079"/>
    </source>
</evidence>
<keyword evidence="5 9" id="KW-0732">Signal</keyword>
<accession>A0A5P1FAN1</accession>
<evidence type="ECO:0000256" key="7">
    <source>
        <dbReference type="ARBA" id="ARBA00022989"/>
    </source>
</evidence>
<protein>
    <recommendedName>
        <fullName evidence="9">Transmembrane 9 superfamily member</fullName>
    </recommendedName>
</protein>
<comment type="caution">
    <text evidence="9">Lacks conserved residue(s) required for the propagation of feature annotation.</text>
</comment>
<dbReference type="OrthoDB" id="1666796at2759"/>
<gene>
    <name evidence="10" type="ORF">A4U43_C03F16740</name>
</gene>
<dbReference type="PANTHER" id="PTHR10766">
    <property type="entry name" value="TRANSMEMBRANE 9 SUPERFAMILY PROTEIN"/>
    <property type="match status" value="1"/>
</dbReference>